<sequence>MEILSVNLKNPERQVIQEAWRVLRLGGTVVLPTDTVYSLAANAFLESAVRHVFNIKKRPSSRALPLMVRDLDMALRVVYANDKISRIMETVWPGQVSLVLEKRIVVPSAVTGGGNTVALRIPDCFLCWALMSELDFPVVLTSANLSGEEPFVSGQAAYNFFIHDYPRPDLILDVGRLEASKPSTVLDLTTSKPKILRVGPVTPEELLKLTEI</sequence>
<organism evidence="13 14">
    <name type="scientific">Candidatus Portnoybacteria bacterium CG06_land_8_20_14_3_00_39_12</name>
    <dbReference type="NCBI Taxonomy" id="1974809"/>
    <lineage>
        <taxon>Bacteria</taxon>
        <taxon>Candidatus Portnoyibacteriota</taxon>
    </lineage>
</organism>
<evidence type="ECO:0000313" key="14">
    <source>
        <dbReference type="Proteomes" id="UP000228775"/>
    </source>
</evidence>
<dbReference type="NCBIfam" id="TIGR00057">
    <property type="entry name" value="L-threonylcarbamoyladenylate synthase"/>
    <property type="match status" value="1"/>
</dbReference>
<protein>
    <recommendedName>
        <fullName evidence="10">L-threonylcarbamoyladenylate synthase</fullName>
        <ecNumber evidence="3">2.7.7.87</ecNumber>
    </recommendedName>
    <alternativeName>
        <fullName evidence="10">L-threonylcarbamoyladenylate synthase</fullName>
    </alternativeName>
</protein>
<comment type="caution">
    <text evidence="13">The sequence shown here is derived from an EMBL/GenBank/DDBJ whole genome shotgun (WGS) entry which is preliminary data.</text>
</comment>
<keyword evidence="4" id="KW-0963">Cytoplasm</keyword>
<dbReference type="GO" id="GO:0000049">
    <property type="term" value="F:tRNA binding"/>
    <property type="evidence" value="ECO:0007669"/>
    <property type="project" value="TreeGrafter"/>
</dbReference>
<dbReference type="Proteomes" id="UP000228775">
    <property type="component" value="Unassembled WGS sequence"/>
</dbReference>
<comment type="similarity">
    <text evidence="2">Belongs to the SUA5 family.</text>
</comment>
<comment type="catalytic activity">
    <reaction evidence="11">
        <text>L-threonine + hydrogencarbonate + ATP = L-threonylcarbamoyladenylate + diphosphate + H2O</text>
        <dbReference type="Rhea" id="RHEA:36407"/>
        <dbReference type="ChEBI" id="CHEBI:15377"/>
        <dbReference type="ChEBI" id="CHEBI:17544"/>
        <dbReference type="ChEBI" id="CHEBI:30616"/>
        <dbReference type="ChEBI" id="CHEBI:33019"/>
        <dbReference type="ChEBI" id="CHEBI:57926"/>
        <dbReference type="ChEBI" id="CHEBI:73682"/>
        <dbReference type="EC" id="2.7.7.87"/>
    </reaction>
</comment>
<evidence type="ECO:0000259" key="12">
    <source>
        <dbReference type="PROSITE" id="PS51163"/>
    </source>
</evidence>
<evidence type="ECO:0000256" key="4">
    <source>
        <dbReference type="ARBA" id="ARBA00022490"/>
    </source>
</evidence>
<evidence type="ECO:0000256" key="7">
    <source>
        <dbReference type="ARBA" id="ARBA00022695"/>
    </source>
</evidence>
<comment type="subcellular location">
    <subcellularLocation>
        <location evidence="1">Cytoplasm</location>
    </subcellularLocation>
</comment>
<keyword evidence="9" id="KW-0067">ATP-binding</keyword>
<dbReference type="PROSITE" id="PS51163">
    <property type="entry name" value="YRDC"/>
    <property type="match status" value="1"/>
</dbReference>
<dbReference type="PANTHER" id="PTHR17490">
    <property type="entry name" value="SUA5"/>
    <property type="match status" value="1"/>
</dbReference>
<evidence type="ECO:0000256" key="8">
    <source>
        <dbReference type="ARBA" id="ARBA00022741"/>
    </source>
</evidence>
<evidence type="ECO:0000256" key="11">
    <source>
        <dbReference type="ARBA" id="ARBA00048366"/>
    </source>
</evidence>
<keyword evidence="5" id="KW-0808">Transferase</keyword>
<reference evidence="14" key="1">
    <citation type="submission" date="2017-09" db="EMBL/GenBank/DDBJ databases">
        <title>Depth-based differentiation of microbial function through sediment-hosted aquifers and enrichment of novel symbionts in the deep terrestrial subsurface.</title>
        <authorList>
            <person name="Probst A.J."/>
            <person name="Ladd B."/>
            <person name="Jarett J.K."/>
            <person name="Geller-Mcgrath D.E."/>
            <person name="Sieber C.M.K."/>
            <person name="Emerson J.B."/>
            <person name="Anantharaman K."/>
            <person name="Thomas B.C."/>
            <person name="Malmstrom R."/>
            <person name="Stieglmeier M."/>
            <person name="Klingl A."/>
            <person name="Woyke T."/>
            <person name="Ryan C.M."/>
            <person name="Banfield J.F."/>
        </authorList>
    </citation>
    <scope>NUCLEOTIDE SEQUENCE [LARGE SCALE GENOMIC DNA]</scope>
</reference>
<evidence type="ECO:0000256" key="9">
    <source>
        <dbReference type="ARBA" id="ARBA00022840"/>
    </source>
</evidence>
<dbReference type="GO" id="GO:0061710">
    <property type="term" value="F:L-threonylcarbamoyladenylate synthase"/>
    <property type="evidence" value="ECO:0007669"/>
    <property type="project" value="UniProtKB-EC"/>
</dbReference>
<evidence type="ECO:0000256" key="3">
    <source>
        <dbReference type="ARBA" id="ARBA00012584"/>
    </source>
</evidence>
<evidence type="ECO:0000256" key="5">
    <source>
        <dbReference type="ARBA" id="ARBA00022679"/>
    </source>
</evidence>
<proteinExistence type="inferred from homology"/>
<keyword evidence="6" id="KW-0819">tRNA processing</keyword>
<dbReference type="GO" id="GO:0005524">
    <property type="term" value="F:ATP binding"/>
    <property type="evidence" value="ECO:0007669"/>
    <property type="project" value="UniProtKB-KW"/>
</dbReference>
<gene>
    <name evidence="13" type="ORF">COS76_03705</name>
</gene>
<dbReference type="InterPro" id="IPR006070">
    <property type="entry name" value="Sua5-like_dom"/>
</dbReference>
<dbReference type="GO" id="GO:0003725">
    <property type="term" value="F:double-stranded RNA binding"/>
    <property type="evidence" value="ECO:0007669"/>
    <property type="project" value="InterPro"/>
</dbReference>
<keyword evidence="7" id="KW-0548">Nucleotidyltransferase</keyword>
<name>A0A2M7AWE5_9BACT</name>
<evidence type="ECO:0000256" key="1">
    <source>
        <dbReference type="ARBA" id="ARBA00004496"/>
    </source>
</evidence>
<dbReference type="SUPFAM" id="SSF55821">
    <property type="entry name" value="YrdC/RibB"/>
    <property type="match status" value="1"/>
</dbReference>
<evidence type="ECO:0000256" key="2">
    <source>
        <dbReference type="ARBA" id="ARBA00007663"/>
    </source>
</evidence>
<dbReference type="GO" id="GO:0006450">
    <property type="term" value="P:regulation of translational fidelity"/>
    <property type="evidence" value="ECO:0007669"/>
    <property type="project" value="TreeGrafter"/>
</dbReference>
<dbReference type="AlphaFoldDB" id="A0A2M7AWE5"/>
<dbReference type="GO" id="GO:0005737">
    <property type="term" value="C:cytoplasm"/>
    <property type="evidence" value="ECO:0007669"/>
    <property type="project" value="UniProtKB-SubCell"/>
</dbReference>
<dbReference type="EC" id="2.7.7.87" evidence="3"/>
<evidence type="ECO:0000256" key="10">
    <source>
        <dbReference type="ARBA" id="ARBA00029774"/>
    </source>
</evidence>
<accession>A0A2M7AWE5</accession>
<dbReference type="EMBL" id="PEVY01000078">
    <property type="protein sequence ID" value="PIU74889.1"/>
    <property type="molecule type" value="Genomic_DNA"/>
</dbReference>
<dbReference type="PANTHER" id="PTHR17490:SF16">
    <property type="entry name" value="THREONYLCARBAMOYL-AMP SYNTHASE"/>
    <property type="match status" value="1"/>
</dbReference>
<evidence type="ECO:0000256" key="6">
    <source>
        <dbReference type="ARBA" id="ARBA00022694"/>
    </source>
</evidence>
<dbReference type="Pfam" id="PF01300">
    <property type="entry name" value="Sua5_yciO_yrdC"/>
    <property type="match status" value="1"/>
</dbReference>
<dbReference type="Gene3D" id="3.90.870.10">
    <property type="entry name" value="DHBP synthase"/>
    <property type="match status" value="1"/>
</dbReference>
<dbReference type="GO" id="GO:0008033">
    <property type="term" value="P:tRNA processing"/>
    <property type="evidence" value="ECO:0007669"/>
    <property type="project" value="UniProtKB-KW"/>
</dbReference>
<keyword evidence="8" id="KW-0547">Nucleotide-binding</keyword>
<dbReference type="InterPro" id="IPR017945">
    <property type="entry name" value="DHBP_synth_RibB-like_a/b_dom"/>
</dbReference>
<feature type="domain" description="YrdC-like" evidence="12">
    <location>
        <begin position="13"/>
        <end position="201"/>
    </location>
</feature>
<evidence type="ECO:0000313" key="13">
    <source>
        <dbReference type="EMBL" id="PIU74889.1"/>
    </source>
</evidence>
<dbReference type="InterPro" id="IPR050156">
    <property type="entry name" value="TC-AMP_synthase_SUA5"/>
</dbReference>